<dbReference type="InterPro" id="IPR027417">
    <property type="entry name" value="P-loop_NTPase"/>
</dbReference>
<name>C5J731_MESCH</name>
<dbReference type="Proteomes" id="UP000001491">
    <property type="component" value="Chromosome"/>
</dbReference>
<keyword evidence="2" id="KW-1185">Reference proteome</keyword>
<dbReference type="eggNOG" id="ENOG5030N5N">
    <property type="taxonomic scope" value="Bacteria"/>
</dbReference>
<reference evidence="2" key="1">
    <citation type="journal article" date="2009" name="BMC Bioinformatics">
        <title>The Mycoplasma conjunctivae genome sequencing, annotation and analysis.</title>
        <authorList>
            <person name="Calderon-Copete S.P."/>
            <person name="Wigger G."/>
            <person name="Wunderlin C."/>
            <person name="Schmidheini T."/>
            <person name="Frey J."/>
            <person name="Quail M.A."/>
            <person name="Falquet L."/>
        </authorList>
    </citation>
    <scope>NUCLEOTIDE SEQUENCE [LARGE SCALE GENOMIC DNA]</scope>
    <source>
        <strain evidence="2">ATCC 25834 / NCTC 10147 / HRC/581</strain>
    </source>
</reference>
<dbReference type="EMBL" id="FM864216">
    <property type="protein sequence ID" value="CAT05294.1"/>
    <property type="molecule type" value="Genomic_DNA"/>
</dbReference>
<dbReference type="AlphaFoldDB" id="C5J731"/>
<dbReference type="HOGENOM" id="CLU_1132607_0_0_14"/>
<evidence type="ECO:0000313" key="1">
    <source>
        <dbReference type="EMBL" id="CAT05294.1"/>
    </source>
</evidence>
<gene>
    <name evidence="1" type="ordered locus">MCJ_005970</name>
</gene>
<protein>
    <submittedName>
        <fullName evidence="1">Uncharacterized protein</fullName>
    </submittedName>
</protein>
<sequence>MVKELKVSFQEFEENIFLFLLLIKNNSETEIKIIRNSDGNLIRKISMLKKISKSYDHNLFYTEVSFQEYYKIIDFSKTIEKKYPDLMQKFAYYKTKLKNIMEKNRWIFWYGNTNQEARTYLLKLLAVLFAKNSNKTVAYFNIDEFALWFTNTNKKEQYYLPNVLKNVDVLIFESINQNIMNSWVLTIINPILQSRLISEKITLFGSPELIEELTNAINYKIDLANRQQAKIFVELIISNSKTINF</sequence>
<accession>C5J731</accession>
<organism evidence="1 2">
    <name type="scientific">Mesomycoplasma conjunctivae (strain ATCC 25834 / NCTC 10147 / HRC/581)</name>
    <name type="common">Mycoplasma conjunctivae</name>
    <dbReference type="NCBI Taxonomy" id="572263"/>
    <lineage>
        <taxon>Bacteria</taxon>
        <taxon>Bacillati</taxon>
        <taxon>Mycoplasmatota</taxon>
        <taxon>Mycoplasmoidales</taxon>
        <taxon>Metamycoplasmataceae</taxon>
        <taxon>Mesomycoplasma</taxon>
    </lineage>
</organism>
<dbReference type="Gene3D" id="3.40.50.300">
    <property type="entry name" value="P-loop containing nucleotide triphosphate hydrolases"/>
    <property type="match status" value="1"/>
</dbReference>
<evidence type="ECO:0000313" key="2">
    <source>
        <dbReference type="Proteomes" id="UP000001491"/>
    </source>
</evidence>
<proteinExistence type="predicted"/>
<dbReference type="KEGG" id="mco:MCJ_005970"/>